<evidence type="ECO:0000313" key="5">
    <source>
        <dbReference type="EMBL" id="SHG91540.1"/>
    </source>
</evidence>
<dbReference type="STRING" id="2017.SAMN05444320_11668"/>
<proteinExistence type="inferred from homology"/>
<evidence type="ECO:0000256" key="2">
    <source>
        <dbReference type="ARBA" id="ARBA00006411"/>
    </source>
</evidence>
<evidence type="ECO:0000256" key="4">
    <source>
        <dbReference type="ARBA" id="ARBA00023186"/>
    </source>
</evidence>
<dbReference type="EMBL" id="FQVN01000016">
    <property type="protein sequence ID" value="SHG91540.1"/>
    <property type="molecule type" value="Genomic_DNA"/>
</dbReference>
<gene>
    <name evidence="5" type="ORF">SAMN05444320_11668</name>
</gene>
<organism evidence="5 6">
    <name type="scientific">Streptoalloteichus hindustanus</name>
    <dbReference type="NCBI Taxonomy" id="2017"/>
    <lineage>
        <taxon>Bacteria</taxon>
        <taxon>Bacillati</taxon>
        <taxon>Actinomycetota</taxon>
        <taxon>Actinomycetes</taxon>
        <taxon>Pseudonocardiales</taxon>
        <taxon>Pseudonocardiaceae</taxon>
        <taxon>Streptoalloteichus</taxon>
    </lineage>
</organism>
<name>A0A1M5NPU5_STRHI</name>
<keyword evidence="4" id="KW-0143">Chaperone</keyword>
<dbReference type="AlphaFoldDB" id="A0A1M5NPU5"/>
<dbReference type="Proteomes" id="UP000184501">
    <property type="component" value="Unassembled WGS sequence"/>
</dbReference>
<dbReference type="InterPro" id="IPR025734">
    <property type="entry name" value="EspG"/>
</dbReference>
<accession>A0A1M5NPU5</accession>
<evidence type="ECO:0000256" key="3">
    <source>
        <dbReference type="ARBA" id="ARBA00022490"/>
    </source>
</evidence>
<dbReference type="OrthoDB" id="3694910at2"/>
<comment type="subcellular location">
    <subcellularLocation>
        <location evidence="1">Cytoplasm</location>
    </subcellularLocation>
</comment>
<protein>
    <submittedName>
        <fullName evidence="5">EspG family protein</fullName>
    </submittedName>
</protein>
<keyword evidence="3" id="KW-0963">Cytoplasm</keyword>
<evidence type="ECO:0000313" key="6">
    <source>
        <dbReference type="Proteomes" id="UP000184501"/>
    </source>
</evidence>
<keyword evidence="6" id="KW-1185">Reference proteome</keyword>
<evidence type="ECO:0000256" key="1">
    <source>
        <dbReference type="ARBA" id="ARBA00004496"/>
    </source>
</evidence>
<dbReference type="RefSeq" id="WP_073489702.1">
    <property type="nucleotide sequence ID" value="NZ_FQVN01000016.1"/>
</dbReference>
<dbReference type="Pfam" id="PF14011">
    <property type="entry name" value="ESX-1_EspG"/>
    <property type="match status" value="1"/>
</dbReference>
<sequence>MSTPIGHWTPTELSTVEFEVCWERLGLGDLPYVLDLPSPGRTREERRDLVAGVLDQLRARDLADDRGLHPDLRDQFDLLAHSSWAVDTRLISDRVVRARGAASGHRGVVAVIDGARVVLRSMPDHTVVTEMVGLAGDAPVSRARSVSVRAAALDAAVRDGAGGADSTDGGDPKSLAGRLVEEGERPDDAHRLAHMLDGVVHRGQFSVVASDGTGQKRPGPWVVGFHDNAEGRFLQLRRNGWVTVTPLSTQQLVGHVRELLASTRDVL</sequence>
<comment type="similarity">
    <text evidence="2">Belongs to the EspG family.</text>
</comment>
<reference evidence="5 6" key="1">
    <citation type="submission" date="2016-11" db="EMBL/GenBank/DDBJ databases">
        <authorList>
            <person name="Jaros S."/>
            <person name="Januszkiewicz K."/>
            <person name="Wedrychowicz H."/>
        </authorList>
    </citation>
    <scope>NUCLEOTIDE SEQUENCE [LARGE SCALE GENOMIC DNA]</scope>
    <source>
        <strain evidence="5 6">DSM 44523</strain>
    </source>
</reference>